<reference evidence="1" key="1">
    <citation type="submission" date="2021-12" db="EMBL/GenBank/DDBJ databases">
        <title>Discovery of the Pendulisporaceae a myxobacterial family with distinct sporulation behavior and unique specialized metabolism.</title>
        <authorList>
            <person name="Garcia R."/>
            <person name="Popoff A."/>
            <person name="Bader C.D."/>
            <person name="Loehr J."/>
            <person name="Walesch S."/>
            <person name="Walt C."/>
            <person name="Boldt J."/>
            <person name="Bunk B."/>
            <person name="Haeckl F.J.F.P.J."/>
            <person name="Gunesch A.P."/>
            <person name="Birkelbach J."/>
            <person name="Nuebel U."/>
            <person name="Pietschmann T."/>
            <person name="Bach T."/>
            <person name="Mueller R."/>
        </authorList>
    </citation>
    <scope>NUCLEOTIDE SEQUENCE</scope>
    <source>
        <strain evidence="1">MSr11367</strain>
    </source>
</reference>
<keyword evidence="2" id="KW-1185">Reference proteome</keyword>
<evidence type="ECO:0000313" key="1">
    <source>
        <dbReference type="EMBL" id="WXB03022.1"/>
    </source>
</evidence>
<sequence>MELLSLWRVFVVSMLLSLLLFGSNAGVPPRERTSSSKYANGAGWFRREGAVGVGPLLTGAPV</sequence>
<accession>A0ABZ2KWG8</accession>
<dbReference type="RefSeq" id="WP_394832649.1">
    <property type="nucleotide sequence ID" value="NZ_CP089929.1"/>
</dbReference>
<gene>
    <name evidence="1" type="ORF">LVJ94_39710</name>
</gene>
<proteinExistence type="predicted"/>
<organism evidence="1 2">
    <name type="scientific">Pendulispora rubella</name>
    <dbReference type="NCBI Taxonomy" id="2741070"/>
    <lineage>
        <taxon>Bacteria</taxon>
        <taxon>Pseudomonadati</taxon>
        <taxon>Myxococcota</taxon>
        <taxon>Myxococcia</taxon>
        <taxon>Myxococcales</taxon>
        <taxon>Sorangiineae</taxon>
        <taxon>Pendulisporaceae</taxon>
        <taxon>Pendulispora</taxon>
    </lineage>
</organism>
<name>A0ABZ2KWG8_9BACT</name>
<evidence type="ECO:0000313" key="2">
    <source>
        <dbReference type="Proteomes" id="UP001374803"/>
    </source>
</evidence>
<dbReference type="EMBL" id="CP089983">
    <property type="protein sequence ID" value="WXB03022.1"/>
    <property type="molecule type" value="Genomic_DNA"/>
</dbReference>
<protein>
    <submittedName>
        <fullName evidence="1">Uncharacterized protein</fullName>
    </submittedName>
</protein>
<dbReference type="Proteomes" id="UP001374803">
    <property type="component" value="Chromosome"/>
</dbReference>